<gene>
    <name evidence="6" type="ORF">K437DRAFT_254098</name>
</gene>
<dbReference type="FunFam" id="1.10.8.270:FF:000001">
    <property type="entry name" value="TBC1 domain family member 1"/>
    <property type="match status" value="1"/>
</dbReference>
<dbReference type="HOGENOM" id="CLU_005350_5_0_1"/>
<dbReference type="PANTHER" id="PTHR47219">
    <property type="entry name" value="RAB GTPASE-ACTIVATING PROTEIN 1-LIKE"/>
    <property type="match status" value="1"/>
</dbReference>
<dbReference type="GeneID" id="25263768"/>
<dbReference type="Gene3D" id="1.10.8.270">
    <property type="entry name" value="putative rabgap domain of human tbc1 domain family member 14 like domains"/>
    <property type="match status" value="1"/>
</dbReference>
<name>A0A066WFF6_TILAU</name>
<feature type="region of interest" description="Disordered" evidence="4">
    <location>
        <begin position="1"/>
        <end position="181"/>
    </location>
</feature>
<dbReference type="Proteomes" id="UP000027361">
    <property type="component" value="Unassembled WGS sequence"/>
</dbReference>
<feature type="compositionally biased region" description="Polar residues" evidence="4">
    <location>
        <begin position="300"/>
        <end position="315"/>
    </location>
</feature>
<keyword evidence="1" id="KW-0343">GTPase activation</keyword>
<reference evidence="6 7" key="1">
    <citation type="submission" date="2014-05" db="EMBL/GenBank/DDBJ databases">
        <title>Draft genome sequence of a rare smut relative, Tilletiaria anomala UBC 951.</title>
        <authorList>
            <consortium name="DOE Joint Genome Institute"/>
            <person name="Toome M."/>
            <person name="Kuo A."/>
            <person name="Henrissat B."/>
            <person name="Lipzen A."/>
            <person name="Tritt A."/>
            <person name="Yoshinaga Y."/>
            <person name="Zane M."/>
            <person name="Barry K."/>
            <person name="Grigoriev I.V."/>
            <person name="Spatafora J.W."/>
            <person name="Aimea M.C."/>
        </authorList>
    </citation>
    <scope>NUCLEOTIDE SEQUENCE [LARGE SCALE GENOMIC DNA]</scope>
    <source>
        <strain evidence="6 7">UBC 951</strain>
    </source>
</reference>
<feature type="compositionally biased region" description="Polar residues" evidence="4">
    <location>
        <begin position="453"/>
        <end position="463"/>
    </location>
</feature>
<dbReference type="InterPro" id="IPR050302">
    <property type="entry name" value="Rab_GAP_TBC_domain"/>
</dbReference>
<accession>A0A066WFF6</accession>
<feature type="compositionally biased region" description="Polar residues" evidence="4">
    <location>
        <begin position="14"/>
        <end position="23"/>
    </location>
</feature>
<dbReference type="PANTHER" id="PTHR47219:SF9">
    <property type="entry name" value="GTPASE ACTIVATING PROTEIN AND CENTROSOME-ASSOCIATED, ISOFORM B"/>
    <property type="match status" value="1"/>
</dbReference>
<feature type="compositionally biased region" description="Polar residues" evidence="4">
    <location>
        <begin position="44"/>
        <end position="53"/>
    </location>
</feature>
<evidence type="ECO:0000256" key="3">
    <source>
        <dbReference type="SAM" id="Coils"/>
    </source>
</evidence>
<evidence type="ECO:0000259" key="5">
    <source>
        <dbReference type="PROSITE" id="PS50086"/>
    </source>
</evidence>
<feature type="compositionally biased region" description="Basic and acidic residues" evidence="4">
    <location>
        <begin position="65"/>
        <end position="77"/>
    </location>
</feature>
<dbReference type="FunFam" id="1.10.472.80:FF:000027">
    <property type="entry name" value="GTPase activating protein (Evi5)"/>
    <property type="match status" value="1"/>
</dbReference>
<feature type="region of interest" description="Disordered" evidence="4">
    <location>
        <begin position="217"/>
        <end position="240"/>
    </location>
</feature>
<evidence type="ECO:0000313" key="6">
    <source>
        <dbReference type="EMBL" id="KDN52516.1"/>
    </source>
</evidence>
<dbReference type="Gene3D" id="1.10.10.750">
    <property type="entry name" value="Ypt/Rab-GAP domain of gyp1p, domain 1"/>
    <property type="match status" value="1"/>
</dbReference>
<dbReference type="RefSeq" id="XP_013245355.1">
    <property type="nucleotide sequence ID" value="XM_013389901.1"/>
</dbReference>
<dbReference type="GO" id="GO:0005096">
    <property type="term" value="F:GTPase activator activity"/>
    <property type="evidence" value="ECO:0007669"/>
    <property type="project" value="UniProtKB-KW"/>
</dbReference>
<organism evidence="6 7">
    <name type="scientific">Tilletiaria anomala (strain ATCC 24038 / CBS 436.72 / UBC 951)</name>
    <dbReference type="NCBI Taxonomy" id="1037660"/>
    <lineage>
        <taxon>Eukaryota</taxon>
        <taxon>Fungi</taxon>
        <taxon>Dikarya</taxon>
        <taxon>Basidiomycota</taxon>
        <taxon>Ustilaginomycotina</taxon>
        <taxon>Exobasidiomycetes</taxon>
        <taxon>Georgefischeriales</taxon>
        <taxon>Tilletiariaceae</taxon>
        <taxon>Tilletiaria</taxon>
    </lineage>
</organism>
<keyword evidence="2 3" id="KW-0175">Coiled coil</keyword>
<evidence type="ECO:0000256" key="4">
    <source>
        <dbReference type="SAM" id="MobiDB-lite"/>
    </source>
</evidence>
<comment type="caution">
    <text evidence="6">The sequence shown here is derived from an EMBL/GenBank/DDBJ whole genome shotgun (WGS) entry which is preliminary data.</text>
</comment>
<evidence type="ECO:0000256" key="1">
    <source>
        <dbReference type="ARBA" id="ARBA00022468"/>
    </source>
</evidence>
<proteinExistence type="predicted"/>
<dbReference type="FunFam" id="1.10.10.750:FF:000003">
    <property type="entry name" value="GTPase activating protein (Evi5)"/>
    <property type="match status" value="1"/>
</dbReference>
<dbReference type="EMBL" id="JMSN01000009">
    <property type="protein sequence ID" value="KDN52516.1"/>
    <property type="molecule type" value="Genomic_DNA"/>
</dbReference>
<dbReference type="InterPro" id="IPR000195">
    <property type="entry name" value="Rab-GAP-TBC_dom"/>
</dbReference>
<dbReference type="SMART" id="SM00164">
    <property type="entry name" value="TBC"/>
    <property type="match status" value="1"/>
</dbReference>
<feature type="region of interest" description="Disordered" evidence="4">
    <location>
        <begin position="412"/>
        <end position="474"/>
    </location>
</feature>
<dbReference type="SUPFAM" id="SSF47923">
    <property type="entry name" value="Ypt/Rab-GAP domain of gyp1p"/>
    <property type="match status" value="2"/>
</dbReference>
<dbReference type="OrthoDB" id="295078at2759"/>
<dbReference type="PROSITE" id="PS50086">
    <property type="entry name" value="TBC_RABGAP"/>
    <property type="match status" value="1"/>
</dbReference>
<evidence type="ECO:0000313" key="7">
    <source>
        <dbReference type="Proteomes" id="UP000027361"/>
    </source>
</evidence>
<protein>
    <submittedName>
        <fullName evidence="6">RabGAP/TBC</fullName>
    </submittedName>
</protein>
<dbReference type="InParanoid" id="A0A066WFF6"/>
<sequence>MAMASSSAEERPVTPTTALNTTSSDDEGEHGTPIFKDAVEESDPISQSTTQESGFHAAGEANGEACKDIDAGRKDSKAGSPPSTPTIASTMAVGSGIATSPSTGPSVVETAASRNNSTSGSPGNTMALSPTTSVASLRRRFEMQDMSKPQLPMGSSSNLLSDASRGESRLTSSCSPKNAAAIGKHVPSPLLVKDNNIIPEGTDALLLEQENAASKAVIESEAASPRAPMSASLGAKSMTEPDSTLINPFSTPVDAWAQEKNGAETETTSALGAMNSWQSALDPPPAPATDGWSEVGSSHAEATNGHSTGMESSADQRFSSISLGGTTTQGTPRVEQAAKMGSIEEALSEAQRAPLSRESKRWSATSASAAGRAGRRSAILGFADDRKDTATSTGGVRVSIDGLEKLRENFERVQKREKNRQSVVLGKPPQSQKPESEVPAAQSLADGEEEAPQTEQALNGASNENEDDTDDHIDWPFWGRVMSDYQSVARNNPQELSRAIQLGIPATLRGMMWQLMSGSKDEEMEMIYAFYLKQTSPHEKAIRRDLARTFPEQGYFQEGAGTGQENLFNVVKAYSLYDEECGYCQGMQFVVGPLLLNMPDEEAFSTLVRLMKAYDLRGHFIPNMPSLQLRLYQFNRLLEDTLPLLHMHLVRIGIKSSMYASQWFMTLFSYRFPLDLVYRILDSVFAEGVEALFRFALALMEKNEDTLLKLNFENCLTFLKENLFDLYQKDEWDEKGKALYRTNDFVQDAFQIRVMSYNLDQYASEFEEQVRAANAHRREVEALRLVNRNLAAKVKELEENAAAQSAEHVELVKQVVMANLAKDEMAEELVKYKVMYAEAVLSNDQGNAREMGSVPNSSSFDRMNLLSFGSR</sequence>
<dbReference type="AlphaFoldDB" id="A0A066WFF6"/>
<feature type="region of interest" description="Disordered" evidence="4">
    <location>
        <begin position="343"/>
        <end position="374"/>
    </location>
</feature>
<feature type="compositionally biased region" description="Low complexity" evidence="4">
    <location>
        <begin position="362"/>
        <end position="374"/>
    </location>
</feature>
<dbReference type="InterPro" id="IPR035969">
    <property type="entry name" value="Rab-GAP_TBC_sf"/>
</dbReference>
<dbReference type="Gene3D" id="1.10.472.80">
    <property type="entry name" value="Ypt/Rab-GAP domain of gyp1p, domain 3"/>
    <property type="match status" value="1"/>
</dbReference>
<dbReference type="GO" id="GO:0031267">
    <property type="term" value="F:small GTPase binding"/>
    <property type="evidence" value="ECO:0007669"/>
    <property type="project" value="TreeGrafter"/>
</dbReference>
<evidence type="ECO:0000256" key="2">
    <source>
        <dbReference type="ARBA" id="ARBA00023054"/>
    </source>
</evidence>
<dbReference type="STRING" id="1037660.A0A066WFF6"/>
<feature type="region of interest" description="Disordered" evidence="4">
    <location>
        <begin position="276"/>
        <end position="315"/>
    </location>
</feature>
<keyword evidence="7" id="KW-1185">Reference proteome</keyword>
<feature type="domain" description="Rab-GAP TBC" evidence="5">
    <location>
        <begin position="503"/>
        <end position="688"/>
    </location>
</feature>
<feature type="coiled-coil region" evidence="3">
    <location>
        <begin position="763"/>
        <end position="814"/>
    </location>
</feature>
<dbReference type="Pfam" id="PF23436">
    <property type="entry name" value="RabGap-TBC_2"/>
    <property type="match status" value="1"/>
</dbReference>
<feature type="compositionally biased region" description="Polar residues" evidence="4">
    <location>
        <begin position="112"/>
        <end position="135"/>
    </location>
</feature>